<dbReference type="PANTHER" id="PTHR38682:SF1">
    <property type="entry name" value="V-TYPE ATP SYNTHASE SUBUNIT C"/>
    <property type="match status" value="1"/>
</dbReference>
<dbReference type="RefSeq" id="WP_162840352.1">
    <property type="nucleotide sequence ID" value="NZ_FNID01000014.1"/>
</dbReference>
<gene>
    <name evidence="3" type="ORF">SAMN05192585_11458</name>
</gene>
<dbReference type="InterPro" id="IPR044911">
    <property type="entry name" value="V-type_ATPase_csu/dsu_dom_3"/>
</dbReference>
<dbReference type="Proteomes" id="UP000199182">
    <property type="component" value="Unassembled WGS sequence"/>
</dbReference>
<dbReference type="PANTHER" id="PTHR38682">
    <property type="entry name" value="V-TYPE ATP SYNTHASE SUBUNIT C"/>
    <property type="match status" value="1"/>
</dbReference>
<evidence type="ECO:0000313" key="4">
    <source>
        <dbReference type="Proteomes" id="UP000199182"/>
    </source>
</evidence>
<accession>A0A1G9ZW00</accession>
<evidence type="ECO:0000256" key="1">
    <source>
        <dbReference type="ARBA" id="ARBA00022448"/>
    </source>
</evidence>
<dbReference type="GO" id="GO:0046961">
    <property type="term" value="F:proton-transporting ATPase activity, rotational mechanism"/>
    <property type="evidence" value="ECO:0007669"/>
    <property type="project" value="InterPro"/>
</dbReference>
<dbReference type="InterPro" id="IPR002843">
    <property type="entry name" value="ATPase_V0-cplx_csu/dsu"/>
</dbReference>
<protein>
    <submittedName>
        <fullName evidence="3">V/A-type H+-transporting ATPase subunit C</fullName>
    </submittedName>
</protein>
<sequence length="348" mass="41184">MITDNLSYTILAKARAMYGKRLKPENYKDLLQKHSVSEVAAYLKNETSYSKALSGIQENLIHRGQLENLIRRDTLMKFLRLSRYDSSRDNGFYHYYMLNIEAEQILACLRLLNSGLLESYIETLPGYLLNYITFDIIKLAHANNFDEVLESLRKTEYYEVLLPCKPQRGELPDIFECEYRLRQHFYDKAFLLIKGRYHGEQRRQLTELFVSQMELANITSIYRLKHFFRADAQTIESRILKTHNAKIDREMAELIKAQDTKEMLALLDRKRKNNFYAADDFEFIEHANQQTRLSVNKRYLYFSRYPSVVFAAYMLLCRIEIENITTIIEGIRYNMPPAEIEKLLVIQV</sequence>
<reference evidence="3 4" key="1">
    <citation type="submission" date="2016-10" db="EMBL/GenBank/DDBJ databases">
        <authorList>
            <person name="de Groot N.N."/>
        </authorList>
    </citation>
    <scope>NUCLEOTIDE SEQUENCE [LARGE SCALE GENOMIC DNA]</scope>
    <source>
        <strain evidence="3 4">CGMCC 1.5012</strain>
    </source>
</reference>
<dbReference type="InterPro" id="IPR036079">
    <property type="entry name" value="ATPase_csu/dsu_sf"/>
</dbReference>
<dbReference type="InterPro" id="IPR050873">
    <property type="entry name" value="V-ATPase_V0D/AC39_subunit"/>
</dbReference>
<evidence type="ECO:0000256" key="2">
    <source>
        <dbReference type="ARBA" id="ARBA00023065"/>
    </source>
</evidence>
<dbReference type="Pfam" id="PF01992">
    <property type="entry name" value="vATP-synt_AC39"/>
    <property type="match status" value="1"/>
</dbReference>
<dbReference type="EMBL" id="FNID01000014">
    <property type="protein sequence ID" value="SDN25408.1"/>
    <property type="molecule type" value="Genomic_DNA"/>
</dbReference>
<dbReference type="SUPFAM" id="SSF103486">
    <property type="entry name" value="V-type ATP synthase subunit C"/>
    <property type="match status" value="1"/>
</dbReference>
<evidence type="ECO:0000313" key="3">
    <source>
        <dbReference type="EMBL" id="SDN25408.1"/>
    </source>
</evidence>
<keyword evidence="4" id="KW-1185">Reference proteome</keyword>
<dbReference type="Gene3D" id="1.10.132.50">
    <property type="entry name" value="ATP synthase (C/AC39) subunit, domain 3"/>
    <property type="match status" value="3"/>
</dbReference>
<dbReference type="AlphaFoldDB" id="A0A1G9ZW00"/>
<keyword evidence="1" id="KW-0813">Transport</keyword>
<organism evidence="3 4">
    <name type="scientific">Acetanaerobacterium elongatum</name>
    <dbReference type="NCBI Taxonomy" id="258515"/>
    <lineage>
        <taxon>Bacteria</taxon>
        <taxon>Bacillati</taxon>
        <taxon>Bacillota</taxon>
        <taxon>Clostridia</taxon>
        <taxon>Eubacteriales</taxon>
        <taxon>Oscillospiraceae</taxon>
        <taxon>Acetanaerobacterium</taxon>
    </lineage>
</organism>
<keyword evidence="2" id="KW-0406">Ion transport</keyword>
<proteinExistence type="predicted"/>
<dbReference type="STRING" id="258515.SAMN05192585_11458"/>
<name>A0A1G9ZW00_9FIRM</name>